<evidence type="ECO:0000256" key="1">
    <source>
        <dbReference type="SAM" id="SignalP"/>
    </source>
</evidence>
<proteinExistence type="predicted"/>
<dbReference type="Proteomes" id="UP000236023">
    <property type="component" value="Unassembled WGS sequence"/>
</dbReference>
<name>A0A2N8SXJ4_STUST</name>
<keyword evidence="1" id="KW-0732">Signal</keyword>
<sequence>MKTRLLLCFLLLISLVLPVKGMAGAELAAQPCSLPMSDLDQAALHMDHAEHGQHDTQDHDGNPLCKSGHQCKVGCLLLVDIPQADAGVASPSLTTFHSEFIPARNCADVWRPPRA</sequence>
<evidence type="ECO:0000313" key="2">
    <source>
        <dbReference type="EMBL" id="PNG07195.1"/>
    </source>
</evidence>
<gene>
    <name evidence="2" type="ORF">CXK94_17345</name>
</gene>
<organism evidence="2 3">
    <name type="scientific">Stutzerimonas stutzeri</name>
    <name type="common">Pseudomonas stutzeri</name>
    <dbReference type="NCBI Taxonomy" id="316"/>
    <lineage>
        <taxon>Bacteria</taxon>
        <taxon>Pseudomonadati</taxon>
        <taxon>Pseudomonadota</taxon>
        <taxon>Gammaproteobacteria</taxon>
        <taxon>Pseudomonadales</taxon>
        <taxon>Pseudomonadaceae</taxon>
        <taxon>Stutzerimonas</taxon>
    </lineage>
</organism>
<feature type="chain" id="PRO_5014744209" description="CopL family metal-binding regulatory protein" evidence="1">
    <location>
        <begin position="29"/>
        <end position="115"/>
    </location>
</feature>
<accession>A0A2N8SXJ4</accession>
<comment type="caution">
    <text evidence="2">The sequence shown here is derived from an EMBL/GenBank/DDBJ whole genome shotgun (WGS) entry which is preliminary data.</text>
</comment>
<feature type="signal peptide" evidence="1">
    <location>
        <begin position="1"/>
        <end position="28"/>
    </location>
</feature>
<evidence type="ECO:0008006" key="4">
    <source>
        <dbReference type="Google" id="ProtNLM"/>
    </source>
</evidence>
<evidence type="ECO:0000313" key="3">
    <source>
        <dbReference type="Proteomes" id="UP000236023"/>
    </source>
</evidence>
<dbReference type="RefSeq" id="WP_102895271.1">
    <property type="nucleotide sequence ID" value="NZ_JAMOHU010000020.1"/>
</dbReference>
<dbReference type="AlphaFoldDB" id="A0A2N8SXJ4"/>
<dbReference type="EMBL" id="POUT01000010">
    <property type="protein sequence ID" value="PNG07195.1"/>
    <property type="molecule type" value="Genomic_DNA"/>
</dbReference>
<reference evidence="2 3" key="1">
    <citation type="submission" date="2018-01" db="EMBL/GenBank/DDBJ databases">
        <title>Denitrification phenotypes of diverse strains of Pseudomonas stutzeri.</title>
        <authorList>
            <person name="Milligan D.A."/>
            <person name="Bergaust L."/>
            <person name="Bakken L.R."/>
            <person name="Frostegard A."/>
        </authorList>
    </citation>
    <scope>NUCLEOTIDE SEQUENCE [LARGE SCALE GENOMIC DNA]</scope>
    <source>
        <strain evidence="2 3">24a75</strain>
    </source>
</reference>
<protein>
    <recommendedName>
        <fullName evidence="4">CopL family metal-binding regulatory protein</fullName>
    </recommendedName>
</protein>